<feature type="transmembrane region" description="Helical" evidence="1">
    <location>
        <begin position="51"/>
        <end position="76"/>
    </location>
</feature>
<feature type="transmembrane region" description="Helical" evidence="1">
    <location>
        <begin position="88"/>
        <end position="110"/>
    </location>
</feature>
<evidence type="ECO:0000313" key="4">
    <source>
        <dbReference type="Proteomes" id="UP000093053"/>
    </source>
</evidence>
<keyword evidence="4" id="KW-1185">Reference proteome</keyword>
<dbReference type="KEGG" id="led:BBK82_17485"/>
<dbReference type="Proteomes" id="UP000093053">
    <property type="component" value="Chromosome"/>
</dbReference>
<sequence length="373" mass="40313">MHTVSKRALAPDLARGVMLLLIALAHAHLFIRGHPVTHRNYATDGSPLDNAVAGIQMTVVDGRALPLFAALFGYGLAQMAGRQRNWPAARWAVVKRCFWMVVLGAVHAHFLFEGDILGTYGVTGLVLVGTMVWRNQSLLALAAGWFVVYVVYVTLSAFQIIKTEGVFPDGLATWALHTVAWPATVLVPVVLGMWAARQKMLVEPERHVRFLRTTALAGLGFMVAGSLPLALVVAQVLPGVPLPLVILHTLSGLAGGLGYAALMGWIAAIVKKPGLVMEALAATGERSLTCYVLQSVSWLVIFTLGGLGYEIHTAQASLVGILTWLATVVLSLGMHLAGIRGPLEVMLRFLTYGRKKKARPQPQVQREMAEQLR</sequence>
<feature type="transmembrane region" description="Helical" evidence="1">
    <location>
        <begin position="321"/>
        <end position="339"/>
    </location>
</feature>
<evidence type="ECO:0000256" key="1">
    <source>
        <dbReference type="SAM" id="Phobius"/>
    </source>
</evidence>
<feature type="transmembrane region" description="Helical" evidence="1">
    <location>
        <begin position="244"/>
        <end position="267"/>
    </location>
</feature>
<dbReference type="PANTHER" id="PTHR30590:SF2">
    <property type="entry name" value="INNER MEMBRANE PROTEIN"/>
    <property type="match status" value="1"/>
</dbReference>
<feature type="transmembrane region" description="Helical" evidence="1">
    <location>
        <begin position="138"/>
        <end position="161"/>
    </location>
</feature>
<feature type="transmembrane region" description="Helical" evidence="1">
    <location>
        <begin position="216"/>
        <end position="238"/>
    </location>
</feature>
<protein>
    <recommendedName>
        <fullName evidence="2">DUF418 domain-containing protein</fullName>
    </recommendedName>
</protein>
<dbReference type="OrthoDB" id="2388539at2"/>
<feature type="transmembrane region" description="Helical" evidence="1">
    <location>
        <begin position="173"/>
        <end position="195"/>
    </location>
</feature>
<dbReference type="STRING" id="1586287.BBK82_17485"/>
<organism evidence="3 4">
    <name type="scientific">Lentzea guizhouensis</name>
    <dbReference type="NCBI Taxonomy" id="1586287"/>
    <lineage>
        <taxon>Bacteria</taxon>
        <taxon>Bacillati</taxon>
        <taxon>Actinomycetota</taxon>
        <taxon>Actinomycetes</taxon>
        <taxon>Pseudonocardiales</taxon>
        <taxon>Pseudonocardiaceae</taxon>
        <taxon>Lentzea</taxon>
    </lineage>
</organism>
<feature type="domain" description="DUF418" evidence="2">
    <location>
        <begin position="195"/>
        <end position="353"/>
    </location>
</feature>
<evidence type="ECO:0000313" key="3">
    <source>
        <dbReference type="EMBL" id="ANZ37574.1"/>
    </source>
</evidence>
<name>A0A1B2HIP4_9PSEU</name>
<dbReference type="EMBL" id="CP016793">
    <property type="protein sequence ID" value="ANZ37574.1"/>
    <property type="molecule type" value="Genomic_DNA"/>
</dbReference>
<dbReference type="Pfam" id="PF04235">
    <property type="entry name" value="DUF418"/>
    <property type="match status" value="1"/>
</dbReference>
<feature type="transmembrane region" description="Helical" evidence="1">
    <location>
        <begin position="12"/>
        <end position="31"/>
    </location>
</feature>
<feature type="transmembrane region" description="Helical" evidence="1">
    <location>
        <begin position="288"/>
        <end position="309"/>
    </location>
</feature>
<keyword evidence="1" id="KW-0472">Membrane</keyword>
<dbReference type="PANTHER" id="PTHR30590">
    <property type="entry name" value="INNER MEMBRANE PROTEIN"/>
    <property type="match status" value="1"/>
</dbReference>
<accession>A0A1B2HIP4</accession>
<gene>
    <name evidence="3" type="ORF">BBK82_17485</name>
</gene>
<keyword evidence="1" id="KW-0812">Transmembrane</keyword>
<reference evidence="3 4" key="1">
    <citation type="submission" date="2016-07" db="EMBL/GenBank/DDBJ databases">
        <title>Complete genome sequence of the Lentzea guizhouensis DHS C013.</title>
        <authorList>
            <person name="Cao C."/>
        </authorList>
    </citation>
    <scope>NUCLEOTIDE SEQUENCE [LARGE SCALE GENOMIC DNA]</scope>
    <source>
        <strain evidence="3 4">DHS C013</strain>
    </source>
</reference>
<dbReference type="InterPro" id="IPR007349">
    <property type="entry name" value="DUF418"/>
</dbReference>
<dbReference type="AlphaFoldDB" id="A0A1B2HIP4"/>
<dbReference type="InterPro" id="IPR052529">
    <property type="entry name" value="Bact_Transport_Assoc"/>
</dbReference>
<evidence type="ECO:0000259" key="2">
    <source>
        <dbReference type="Pfam" id="PF04235"/>
    </source>
</evidence>
<proteinExistence type="predicted"/>
<keyword evidence="1" id="KW-1133">Transmembrane helix</keyword>
<feature type="transmembrane region" description="Helical" evidence="1">
    <location>
        <begin position="116"/>
        <end position="133"/>
    </location>
</feature>